<accession>A0A1I1UCL8</accession>
<evidence type="ECO:0000313" key="1">
    <source>
        <dbReference type="EMBL" id="SFD68355.1"/>
    </source>
</evidence>
<dbReference type="AlphaFoldDB" id="A0A1I1UCL8"/>
<gene>
    <name evidence="1" type="ORF">SAMN05216378_0982</name>
</gene>
<reference evidence="2" key="1">
    <citation type="submission" date="2016-10" db="EMBL/GenBank/DDBJ databases">
        <authorList>
            <person name="Varghese N."/>
            <person name="Submissions S."/>
        </authorList>
    </citation>
    <scope>NUCLEOTIDE SEQUENCE [LARGE SCALE GENOMIC DNA]</scope>
    <source>
        <strain evidence="2">CGMCC 1.10784</strain>
    </source>
</reference>
<protein>
    <submittedName>
        <fullName evidence="1">Flagellar operon protein</fullName>
    </submittedName>
</protein>
<dbReference type="NCBIfam" id="TIGR02530">
    <property type="entry name" value="flg_new"/>
    <property type="match status" value="1"/>
</dbReference>
<dbReference type="Proteomes" id="UP000198855">
    <property type="component" value="Unassembled WGS sequence"/>
</dbReference>
<dbReference type="OrthoDB" id="165650at2"/>
<dbReference type="EMBL" id="FOMT01000001">
    <property type="protein sequence ID" value="SFD68355.1"/>
    <property type="molecule type" value="Genomic_DNA"/>
</dbReference>
<keyword evidence="1" id="KW-0282">Flagellum</keyword>
<organism evidence="1 2">
    <name type="scientific">Paenibacillus catalpae</name>
    <dbReference type="NCBI Taxonomy" id="1045775"/>
    <lineage>
        <taxon>Bacteria</taxon>
        <taxon>Bacillati</taxon>
        <taxon>Bacillota</taxon>
        <taxon>Bacilli</taxon>
        <taxon>Bacillales</taxon>
        <taxon>Paenibacillaceae</taxon>
        <taxon>Paenibacillus</taxon>
    </lineage>
</organism>
<keyword evidence="2" id="KW-1185">Reference proteome</keyword>
<dbReference type="InterPro" id="IPR013367">
    <property type="entry name" value="Flagellar_put"/>
</dbReference>
<proteinExistence type="predicted"/>
<evidence type="ECO:0000313" key="2">
    <source>
        <dbReference type="Proteomes" id="UP000198855"/>
    </source>
</evidence>
<dbReference type="RefSeq" id="WP_091181591.1">
    <property type="nucleotide sequence ID" value="NZ_FOMT01000001.1"/>
</dbReference>
<keyword evidence="1" id="KW-0966">Cell projection</keyword>
<name>A0A1I1UCL8_9BACL</name>
<dbReference type="Pfam" id="PF12611">
    <property type="entry name" value="Flagellar_put"/>
    <property type="match status" value="1"/>
</dbReference>
<dbReference type="STRING" id="1045775.SAMN05216378_0982"/>
<sequence length="125" mass="13484">MSDGVKISHLFPVGAPPLAGVKHAAPRPQQSGGFRDMLDAKVLKFSQHAEVRMKQRGIQLQPEALTKIMNAVDEAESKGAKDSLIVMKDIAMIVNVPSRTVVTAMDGKQMQSNVFTNIDSAVILS</sequence>
<keyword evidence="1" id="KW-0969">Cilium</keyword>